<dbReference type="Gene3D" id="3.20.20.60">
    <property type="entry name" value="Phosphoenolpyruvate-binding domains"/>
    <property type="match status" value="1"/>
</dbReference>
<keyword evidence="6" id="KW-0460">Magnesium</keyword>
<evidence type="ECO:0000256" key="1">
    <source>
        <dbReference type="ARBA" id="ARBA00001946"/>
    </source>
</evidence>
<keyword evidence="5" id="KW-0479">Metal-binding</keyword>
<keyword evidence="4" id="KW-0597">Phosphoprotein</keyword>
<dbReference type="EMBL" id="BLAX01000001">
    <property type="protein sequence ID" value="GET35023.1"/>
    <property type="molecule type" value="Genomic_DNA"/>
</dbReference>
<dbReference type="Proteomes" id="UP000391834">
    <property type="component" value="Unassembled WGS sequence"/>
</dbReference>
<sequence length="402" mass="44172">MPMTATAGNRGDSVRSDCFVQIAKTEHHATEIRLLSKVESLFGDSIRELCHEVLTHYNLRNVLVEIEDKGALPFVIAARLEAAIRRLTGTDESFLLPIETKNLHRTGRDRTRRTRLYLPGNNPKLMLNAGIYGSDGIILDLEDSVAPDKKAEARLLVRNALRAVDFGDAERMVRINQLPAGLEDLDAIVPEQVNLILIPKCESAQQIIQAEERIEKILGRENTDIYLMPIIESALGVVKAYEIASALPNVAALAIGLEDYTADLGAQRTAEGRESFYARSAVVNAARAAGIQPIDSVFSEIDDMEALRSNVLESKALGFAGMGCIHPRQVPVINEGFSPDEQEIEKAKRIVIAFKQAQEKGLGVVALGSKMIDAPVVKRAVHTIELAIQSGKLSTNWRENHE</sequence>
<dbReference type="InterPro" id="IPR005000">
    <property type="entry name" value="Aldolase/citrate-lyase_domain"/>
</dbReference>
<evidence type="ECO:0000313" key="9">
    <source>
        <dbReference type="Proteomes" id="UP000391834"/>
    </source>
</evidence>
<evidence type="ECO:0000256" key="3">
    <source>
        <dbReference type="ARBA" id="ARBA00022490"/>
    </source>
</evidence>
<dbReference type="GO" id="GO:0006107">
    <property type="term" value="P:oxaloacetate metabolic process"/>
    <property type="evidence" value="ECO:0007669"/>
    <property type="project" value="TreeGrafter"/>
</dbReference>
<name>A0A5M4B585_9BACT</name>
<reference evidence="8 9" key="1">
    <citation type="submission" date="2019-10" db="EMBL/GenBank/DDBJ databases">
        <title>Prolixibacter strains distinguished by the presence of nitrate reductase genes were adept at nitrate-dependent anaerobic corrosion of metallic iron and carbon steel.</title>
        <authorList>
            <person name="Iino T."/>
            <person name="Shono N."/>
            <person name="Ito K."/>
            <person name="Nakamura R."/>
            <person name="Sueoka K."/>
            <person name="Harayama S."/>
            <person name="Ohkuma M."/>
        </authorList>
    </citation>
    <scope>NUCLEOTIDE SEQUENCE [LARGE SCALE GENOMIC DNA]</scope>
    <source>
        <strain evidence="8 9">JCM 13498</strain>
    </source>
</reference>
<comment type="caution">
    <text evidence="8">The sequence shown here is derived from an EMBL/GenBank/DDBJ whole genome shotgun (WGS) entry which is preliminary data.</text>
</comment>
<dbReference type="PANTHER" id="PTHR32308:SF0">
    <property type="entry name" value="HPCH_HPAI ALDOLASE_CITRATE LYASE DOMAIN-CONTAINING PROTEIN"/>
    <property type="match status" value="1"/>
</dbReference>
<evidence type="ECO:0000256" key="5">
    <source>
        <dbReference type="ARBA" id="ARBA00022723"/>
    </source>
</evidence>
<dbReference type="GO" id="GO:0003824">
    <property type="term" value="F:catalytic activity"/>
    <property type="evidence" value="ECO:0007669"/>
    <property type="project" value="InterPro"/>
</dbReference>
<evidence type="ECO:0000256" key="4">
    <source>
        <dbReference type="ARBA" id="ARBA00022553"/>
    </source>
</evidence>
<keyword evidence="9" id="KW-1185">Reference proteome</keyword>
<dbReference type="AlphaFoldDB" id="A0A5M4B585"/>
<evidence type="ECO:0000256" key="6">
    <source>
        <dbReference type="ARBA" id="ARBA00022842"/>
    </source>
</evidence>
<comment type="cofactor">
    <cofactor evidence="1">
        <name>Mg(2+)</name>
        <dbReference type="ChEBI" id="CHEBI:18420"/>
    </cofactor>
</comment>
<dbReference type="InterPro" id="IPR015813">
    <property type="entry name" value="Pyrv/PenolPyrv_kinase-like_dom"/>
</dbReference>
<dbReference type="NCBIfam" id="NF009726">
    <property type="entry name" value="PRK13253.1"/>
    <property type="match status" value="1"/>
</dbReference>
<evidence type="ECO:0000313" key="8">
    <source>
        <dbReference type="EMBL" id="GET35023.1"/>
    </source>
</evidence>
<gene>
    <name evidence="8" type="ORF">PbJCM13498_38860</name>
</gene>
<dbReference type="InterPro" id="IPR040442">
    <property type="entry name" value="Pyrv_kinase-like_dom_sf"/>
</dbReference>
<dbReference type="OrthoDB" id="9786940at2"/>
<evidence type="ECO:0000256" key="2">
    <source>
        <dbReference type="ARBA" id="ARBA00004496"/>
    </source>
</evidence>
<protein>
    <recommendedName>
        <fullName evidence="7">HpcH/HpaI aldolase/citrate lyase domain-containing protein</fullName>
    </recommendedName>
</protein>
<dbReference type="PANTHER" id="PTHR32308">
    <property type="entry name" value="LYASE BETA SUBUNIT, PUTATIVE (AFU_ORTHOLOGUE AFUA_4G13030)-RELATED"/>
    <property type="match status" value="1"/>
</dbReference>
<dbReference type="GO" id="GO:0005737">
    <property type="term" value="C:cytoplasm"/>
    <property type="evidence" value="ECO:0007669"/>
    <property type="project" value="UniProtKB-SubCell"/>
</dbReference>
<evidence type="ECO:0000259" key="7">
    <source>
        <dbReference type="Pfam" id="PF03328"/>
    </source>
</evidence>
<dbReference type="SUPFAM" id="SSF51621">
    <property type="entry name" value="Phosphoenolpyruvate/pyruvate domain"/>
    <property type="match status" value="1"/>
</dbReference>
<comment type="subcellular location">
    <subcellularLocation>
        <location evidence="2">Cytoplasm</location>
    </subcellularLocation>
</comment>
<dbReference type="Pfam" id="PF06857">
    <property type="entry name" value="ACP"/>
    <property type="match status" value="1"/>
</dbReference>
<dbReference type="Pfam" id="PF03328">
    <property type="entry name" value="HpcH_HpaI"/>
    <property type="match status" value="1"/>
</dbReference>
<organism evidence="8 9">
    <name type="scientific">Prolixibacter bellariivorans</name>
    <dbReference type="NCBI Taxonomy" id="314319"/>
    <lineage>
        <taxon>Bacteria</taxon>
        <taxon>Pseudomonadati</taxon>
        <taxon>Bacteroidota</taxon>
        <taxon>Bacteroidia</taxon>
        <taxon>Marinilabiliales</taxon>
        <taxon>Prolixibacteraceae</taxon>
        <taxon>Prolixibacter</taxon>
    </lineage>
</organism>
<feature type="domain" description="HpcH/HpaI aldolase/citrate lyase" evidence="7">
    <location>
        <begin position="113"/>
        <end position="327"/>
    </location>
</feature>
<dbReference type="InterPro" id="IPR023439">
    <property type="entry name" value="Mal_deCO2ase/Cit_lyase_ACP"/>
</dbReference>
<proteinExistence type="predicted"/>
<keyword evidence="3" id="KW-0963">Cytoplasm</keyword>
<accession>A0A5M4B585</accession>
<dbReference type="GO" id="GO:0000287">
    <property type="term" value="F:magnesium ion binding"/>
    <property type="evidence" value="ECO:0007669"/>
    <property type="project" value="TreeGrafter"/>
</dbReference>